<name>H8MQP6_CORCM</name>
<keyword evidence="3" id="KW-1185">Reference proteome</keyword>
<dbReference type="STRING" id="1144275.COCOR_01231"/>
<protein>
    <submittedName>
        <fullName evidence="2">Putative lipoprotein</fullName>
    </submittedName>
</protein>
<dbReference type="InParanoid" id="H8MQP6"/>
<evidence type="ECO:0000313" key="2">
    <source>
        <dbReference type="EMBL" id="AFE03950.1"/>
    </source>
</evidence>
<gene>
    <name evidence="2" type="ordered locus">COCOR_01231</name>
</gene>
<feature type="region of interest" description="Disordered" evidence="1">
    <location>
        <begin position="19"/>
        <end position="40"/>
    </location>
</feature>
<dbReference type="EMBL" id="CP003389">
    <property type="protein sequence ID" value="AFE03950.1"/>
    <property type="molecule type" value="Genomic_DNA"/>
</dbReference>
<proteinExistence type="predicted"/>
<evidence type="ECO:0000256" key="1">
    <source>
        <dbReference type="SAM" id="MobiDB-lite"/>
    </source>
</evidence>
<dbReference type="KEGG" id="ccx:COCOR_01231"/>
<sequence length="448" mass="47627">MKRHAWLLGAALALGCGGGKPANPDAGPKPQDDGGTTDSPFVRLTVDTEPSELHRISSIAMAVGPDDRIGIAYFVKVPGKELDFELRYREVKDGQVQANAETIRTVQRVYGVSLAFAANGQPAVSYLGGVNDGTTPESIFWFQSDLAVAYRSANGTWTEQVAVRLSNEAPTSISVSNQGHVVGLDPALVFNGNEALVAYRDVHNGQFPQQDWNASDAELAIGGPTSWQHQMVAAGGDGADEKPAYGGHLDMVLAGGQPALVFDQALNAADAPGQNVYFQRRGTDGRTWTPPRKIQTVGNTMLGASLAYDSAVGFGIAVVDRSDNKLTYISCDGKTGTQCASAGDWTLPDPVYQTGSGGWYPSLAFDPKTHDPSIAFHICSLEPGRNEGGCSPSDDALVIATRVEDQWREVTVDTAGGWSPKLAFLSTGQRVVLYRVPTTSVLTLAVER</sequence>
<evidence type="ECO:0000313" key="3">
    <source>
        <dbReference type="Proteomes" id="UP000007587"/>
    </source>
</evidence>
<dbReference type="HOGENOM" id="CLU_603861_0_0_7"/>
<dbReference type="OrthoDB" id="5378747at2"/>
<keyword evidence="2" id="KW-0449">Lipoprotein</keyword>
<accession>H8MQP6</accession>
<reference evidence="3" key="2">
    <citation type="submission" date="2012-03" db="EMBL/GenBank/DDBJ databases">
        <title>Genome sequence of the fruiting myxobacterium Corallococcus coralloides DSM 2259.</title>
        <authorList>
            <person name="Huntley S."/>
            <person name="Zhang Y."/>
            <person name="Treuner-Lange A."/>
            <person name="Sensen C.W."/>
            <person name="Sogaard-Andersen L."/>
        </authorList>
    </citation>
    <scope>NUCLEOTIDE SEQUENCE [LARGE SCALE GENOMIC DNA]</scope>
    <source>
        <strain evidence="3">ATCC 25202 / DSM 2259 / NBRC 100086 / M2</strain>
    </source>
</reference>
<reference evidence="2 3" key="1">
    <citation type="journal article" date="2012" name="J. Bacteriol.">
        <title>Complete Genome Sequence of the Fruiting Myxobacterium Corallococcus coralloides DSM 2259.</title>
        <authorList>
            <person name="Huntley S."/>
            <person name="Zhang Y."/>
            <person name="Treuner-Lange A."/>
            <person name="Kneip S."/>
            <person name="Sensen C.W."/>
            <person name="Sogaard-Andersen L."/>
        </authorList>
    </citation>
    <scope>NUCLEOTIDE SEQUENCE [LARGE SCALE GENOMIC DNA]</scope>
    <source>
        <strain evidence="3">ATCC 25202 / DSM 2259 / NBRC 100086 / M2</strain>
    </source>
</reference>
<dbReference type="RefSeq" id="WP_014394082.1">
    <property type="nucleotide sequence ID" value="NC_017030.1"/>
</dbReference>
<organism evidence="2 3">
    <name type="scientific">Corallococcus coralloides (strain ATCC 25202 / DSM 2259 / NBRC 100086 / M2)</name>
    <name type="common">Myxococcus coralloides</name>
    <dbReference type="NCBI Taxonomy" id="1144275"/>
    <lineage>
        <taxon>Bacteria</taxon>
        <taxon>Pseudomonadati</taxon>
        <taxon>Myxococcota</taxon>
        <taxon>Myxococcia</taxon>
        <taxon>Myxococcales</taxon>
        <taxon>Cystobacterineae</taxon>
        <taxon>Myxococcaceae</taxon>
        <taxon>Corallococcus</taxon>
    </lineage>
</organism>
<dbReference type="Proteomes" id="UP000007587">
    <property type="component" value="Chromosome"/>
</dbReference>
<dbReference type="PROSITE" id="PS51257">
    <property type="entry name" value="PROKAR_LIPOPROTEIN"/>
    <property type="match status" value="1"/>
</dbReference>
<dbReference type="AlphaFoldDB" id="H8MQP6"/>